<feature type="repeat" description="TPR" evidence="3">
    <location>
        <begin position="255"/>
        <end position="288"/>
    </location>
</feature>
<dbReference type="InterPro" id="IPR051012">
    <property type="entry name" value="CellSynth/LPSAsmb/PSIAsmb"/>
</dbReference>
<accession>A0ABM7XAZ3</accession>
<feature type="compositionally biased region" description="Pro residues" evidence="4">
    <location>
        <begin position="940"/>
        <end position="955"/>
    </location>
</feature>
<proteinExistence type="predicted"/>
<dbReference type="Pfam" id="PF13432">
    <property type="entry name" value="TPR_16"/>
    <property type="match status" value="1"/>
</dbReference>
<gene>
    <name evidence="6" type="ORF">AMPC_21310</name>
</gene>
<sequence>MALDKNKIVAEASKYAQKGQYDKAIKLYEKILSEDPKDVRVRLKIGETQQKKNDLSGAAETFHLCAQAYGEQGFALKAVAVYKQIARLTPDDPRVPEKLAALYQQLGLLSDAMGQMHALAQSWERAGDEAKVMDALRRMAELDPDNVATAVKLGELYVRGGQPGPALEQFRRAAAALKKTARVDEYLKVAERVASLAPQDLQLTRELANVYLARGDTKRALAKLQLCFKADPKDVETLTLLAQAFRDLGQLSKTLSVYKELAHVYAERGRAEDARATFRKVLELAPDDAEAQEGAGVRRAPEPARAPAWPPASATPAPAPAAAPPSAAPAPASAAQPGPAAPGVDAIPRLLTELDVYLKYGLTARALEHVNKVLALDPGHAEAHERAREIHVRAGDPASAAREGALAVRGHLAKGRPLEAEAALARLRELAPGHPELPELEAACGPATPPATPAGGEEVVAFEGGGEEVVAFEGGGETVAFEGGGEERVAFDDGEALVVGEEDIEPVDEDALALSMAAEEGQEVVPDDEPPYGAATAGAAPARAGASAPSREPAADVAEVTVDVLAVAAPAAGPAPSPTLPRGAGEGDGAAAAAPGPRAGGPAAPGLAAPISSAAGPAAPISSAPGRLEAAPSPPGGEGRGGAATSAPLDGQAPGAFAAPDPEALGELDFFIQQGLLEEARELLEQLASAHPGDPEVAARLAALAAAGAEQPEAPAAPEAPPAAAPPSELAPHAVAPLAVSGDDTFDLGKELASELAEDPPAPPSPGDFQYSVDDVFSQFKKGVEQTVRPEDGATHYDLGIAYKEMGLLDDAVQEFEVALAAGGHPELDCLNMIGLCRMAQGAPLQAADAFRRALGSDGVGVEQAKALHYELGLAYEGAGDPQAALFYLQKIVRIDPRYREVAGVVARLGGGPGRPPAPLVGGPAAPSAPPAPAATRPAPAAPPPPEPPAEPEPTPVAAAAGRPGPRKKIGYV</sequence>
<dbReference type="Pfam" id="PF03704">
    <property type="entry name" value="BTAD"/>
    <property type="match status" value="1"/>
</dbReference>
<evidence type="ECO:0000256" key="2">
    <source>
        <dbReference type="ARBA" id="ARBA00022803"/>
    </source>
</evidence>
<evidence type="ECO:0000256" key="4">
    <source>
        <dbReference type="SAM" id="MobiDB-lite"/>
    </source>
</evidence>
<dbReference type="PANTHER" id="PTHR45586">
    <property type="entry name" value="TPR REPEAT-CONTAINING PROTEIN PA4667"/>
    <property type="match status" value="1"/>
</dbReference>
<dbReference type="Gene3D" id="1.25.40.10">
    <property type="entry name" value="Tetratricopeptide repeat domain"/>
    <property type="match status" value="6"/>
</dbReference>
<feature type="region of interest" description="Disordered" evidence="4">
    <location>
        <begin position="709"/>
        <end position="730"/>
    </location>
</feature>
<keyword evidence="7" id="KW-1185">Reference proteome</keyword>
<feature type="domain" description="Bacterial transcriptional activator" evidence="5">
    <location>
        <begin position="154"/>
        <end position="268"/>
    </location>
</feature>
<keyword evidence="1" id="KW-0677">Repeat</keyword>
<dbReference type="RefSeq" id="WP_248340600.1">
    <property type="nucleotide sequence ID" value="NZ_AP025592.1"/>
</dbReference>
<protein>
    <recommendedName>
        <fullName evidence="5">Bacterial transcriptional activator domain-containing protein</fullName>
    </recommendedName>
</protein>
<dbReference type="EMBL" id="AP025592">
    <property type="protein sequence ID" value="BDG09018.1"/>
    <property type="molecule type" value="Genomic_DNA"/>
</dbReference>
<reference evidence="7" key="1">
    <citation type="journal article" date="2022" name="Int. J. Syst. Evol. Microbiol.">
        <title>Anaeromyxobacter oryzae sp. nov., Anaeromyxobacter diazotrophicus sp. nov. and Anaeromyxobacter paludicola sp. nov., isolated from paddy soils.</title>
        <authorList>
            <person name="Itoh H."/>
            <person name="Xu Z."/>
            <person name="Mise K."/>
            <person name="Masuda Y."/>
            <person name="Ushijima N."/>
            <person name="Hayakawa C."/>
            <person name="Shiratori Y."/>
            <person name="Senoo K."/>
        </authorList>
    </citation>
    <scope>NUCLEOTIDE SEQUENCE [LARGE SCALE GENOMIC DNA]</scope>
    <source>
        <strain evidence="7">Red630</strain>
    </source>
</reference>
<feature type="compositionally biased region" description="Low complexity" evidence="4">
    <location>
        <begin position="531"/>
        <end position="552"/>
    </location>
</feature>
<evidence type="ECO:0000256" key="1">
    <source>
        <dbReference type="ARBA" id="ARBA00022737"/>
    </source>
</evidence>
<dbReference type="Pfam" id="PF14559">
    <property type="entry name" value="TPR_19"/>
    <property type="match status" value="1"/>
</dbReference>
<feature type="repeat" description="TPR" evidence="3">
    <location>
        <begin position="5"/>
        <end position="38"/>
    </location>
</feature>
<feature type="region of interest" description="Disordered" evidence="4">
    <location>
        <begin position="519"/>
        <end position="554"/>
    </location>
</feature>
<dbReference type="Proteomes" id="UP001162734">
    <property type="component" value="Chromosome"/>
</dbReference>
<dbReference type="PANTHER" id="PTHR45586:SF1">
    <property type="entry name" value="LIPOPOLYSACCHARIDE ASSEMBLY PROTEIN B"/>
    <property type="match status" value="1"/>
</dbReference>
<feature type="region of interest" description="Disordered" evidence="4">
    <location>
        <begin position="571"/>
        <end position="661"/>
    </location>
</feature>
<feature type="region of interest" description="Disordered" evidence="4">
    <location>
        <begin position="289"/>
        <end position="340"/>
    </location>
</feature>
<evidence type="ECO:0000259" key="5">
    <source>
        <dbReference type="Pfam" id="PF03704"/>
    </source>
</evidence>
<evidence type="ECO:0000313" key="6">
    <source>
        <dbReference type="EMBL" id="BDG09018.1"/>
    </source>
</evidence>
<dbReference type="PROSITE" id="PS50005">
    <property type="entry name" value="TPR"/>
    <property type="match status" value="3"/>
</dbReference>
<feature type="region of interest" description="Disordered" evidence="4">
    <location>
        <begin position="910"/>
        <end position="973"/>
    </location>
</feature>
<keyword evidence="2 3" id="KW-0802">TPR repeat</keyword>
<feature type="compositionally biased region" description="Acidic residues" evidence="4">
    <location>
        <begin position="520"/>
        <end position="530"/>
    </location>
</feature>
<evidence type="ECO:0000256" key="3">
    <source>
        <dbReference type="PROSITE-ProRule" id="PRU00339"/>
    </source>
</evidence>
<dbReference type="InterPro" id="IPR005158">
    <property type="entry name" value="BTAD"/>
</dbReference>
<feature type="repeat" description="TPR" evidence="3">
    <location>
        <begin position="866"/>
        <end position="899"/>
    </location>
</feature>
<organism evidence="6 7">
    <name type="scientific">Anaeromyxobacter paludicola</name>
    <dbReference type="NCBI Taxonomy" id="2918171"/>
    <lineage>
        <taxon>Bacteria</taxon>
        <taxon>Pseudomonadati</taxon>
        <taxon>Myxococcota</taxon>
        <taxon>Myxococcia</taxon>
        <taxon>Myxococcales</taxon>
        <taxon>Cystobacterineae</taxon>
        <taxon>Anaeromyxobacteraceae</taxon>
        <taxon>Anaeromyxobacter</taxon>
    </lineage>
</organism>
<feature type="compositionally biased region" description="Low complexity" evidence="4">
    <location>
        <begin position="329"/>
        <end position="340"/>
    </location>
</feature>
<feature type="compositionally biased region" description="Low complexity" evidence="4">
    <location>
        <begin position="303"/>
        <end position="316"/>
    </location>
</feature>
<feature type="compositionally biased region" description="Low complexity" evidence="4">
    <location>
        <begin position="589"/>
        <end position="626"/>
    </location>
</feature>
<dbReference type="SMART" id="SM00028">
    <property type="entry name" value="TPR"/>
    <property type="match status" value="9"/>
</dbReference>
<name>A0ABM7XAZ3_9BACT</name>
<dbReference type="InterPro" id="IPR011990">
    <property type="entry name" value="TPR-like_helical_dom_sf"/>
</dbReference>
<feature type="compositionally biased region" description="Pro residues" evidence="4">
    <location>
        <begin position="317"/>
        <end position="328"/>
    </location>
</feature>
<dbReference type="SUPFAM" id="SSF48452">
    <property type="entry name" value="TPR-like"/>
    <property type="match status" value="3"/>
</dbReference>
<dbReference type="PROSITE" id="PS50293">
    <property type="entry name" value="TPR_REGION"/>
    <property type="match status" value="1"/>
</dbReference>
<evidence type="ECO:0000313" key="7">
    <source>
        <dbReference type="Proteomes" id="UP001162734"/>
    </source>
</evidence>
<dbReference type="InterPro" id="IPR019734">
    <property type="entry name" value="TPR_rpt"/>
</dbReference>